<dbReference type="GeneID" id="27695389"/>
<proteinExistence type="predicted"/>
<dbReference type="Proteomes" id="UP000053789">
    <property type="component" value="Unassembled WGS sequence"/>
</dbReference>
<dbReference type="EMBL" id="KN846982">
    <property type="protein sequence ID" value="KIW97069.1"/>
    <property type="molecule type" value="Genomic_DNA"/>
</dbReference>
<evidence type="ECO:0000313" key="1">
    <source>
        <dbReference type="EMBL" id="KIW97069.1"/>
    </source>
</evidence>
<dbReference type="AlphaFoldDB" id="A0A0D2IJW6"/>
<accession>A0A0D2IJW6</accession>
<reference evidence="1" key="1">
    <citation type="submission" date="2015-01" db="EMBL/GenBank/DDBJ databases">
        <title>The Genome Sequence of Cladophialophora bantiana CBS 173.52.</title>
        <authorList>
            <consortium name="The Broad Institute Genomics Platform"/>
            <person name="Cuomo C."/>
            <person name="de Hoog S."/>
            <person name="Gorbushina A."/>
            <person name="Stielow B."/>
            <person name="Teixiera M."/>
            <person name="Abouelleil A."/>
            <person name="Chapman S.B."/>
            <person name="Priest M."/>
            <person name="Young S.K."/>
            <person name="Wortman J."/>
            <person name="Nusbaum C."/>
            <person name="Birren B."/>
        </authorList>
    </citation>
    <scope>NUCLEOTIDE SEQUENCE [LARGE SCALE GENOMIC DNA]</scope>
    <source>
        <strain evidence="1">CBS 173.52</strain>
    </source>
</reference>
<dbReference type="HOGENOM" id="CLU_2096613_0_0_1"/>
<evidence type="ECO:0000313" key="2">
    <source>
        <dbReference type="Proteomes" id="UP000053789"/>
    </source>
</evidence>
<gene>
    <name evidence="1" type="ORF">Z519_02461</name>
</gene>
<sequence length="116" mass="12459">MSAECRACLEAKQQAKGREETSQLPDDKECQRICTAGAGGRRARRQRDNEKNVKELNAEKRELLEGELVSSLRPSKAGSMFTDGESASPAVDRACRDCASQEDGDDVAGNVAGDVA</sequence>
<name>A0A0D2IJW6_CLAB1</name>
<protein>
    <submittedName>
        <fullName evidence="1">Uncharacterized protein</fullName>
    </submittedName>
</protein>
<organism evidence="1 2">
    <name type="scientific">Cladophialophora bantiana (strain ATCC 10958 / CBS 173.52 / CDC B-1940 / NIH 8579)</name>
    <name type="common">Xylohypha bantiana</name>
    <dbReference type="NCBI Taxonomy" id="1442370"/>
    <lineage>
        <taxon>Eukaryota</taxon>
        <taxon>Fungi</taxon>
        <taxon>Dikarya</taxon>
        <taxon>Ascomycota</taxon>
        <taxon>Pezizomycotina</taxon>
        <taxon>Eurotiomycetes</taxon>
        <taxon>Chaetothyriomycetidae</taxon>
        <taxon>Chaetothyriales</taxon>
        <taxon>Herpotrichiellaceae</taxon>
        <taxon>Cladophialophora</taxon>
    </lineage>
</organism>
<keyword evidence="2" id="KW-1185">Reference proteome</keyword>
<dbReference type="VEuPathDB" id="FungiDB:Z519_02461"/>
<dbReference type="RefSeq" id="XP_016623738.1">
    <property type="nucleotide sequence ID" value="XM_016760217.1"/>
</dbReference>